<reference evidence="1 2" key="2">
    <citation type="submission" date="2019-04" db="EMBL/GenBank/DDBJ databases">
        <authorList>
            <person name="Yang S."/>
            <person name="Wei W."/>
        </authorList>
    </citation>
    <scope>NUCLEOTIDE SEQUENCE [LARGE SCALE GENOMIC DNA]</scope>
    <source>
        <strain evidence="2">ZP60</strain>
    </source>
</reference>
<dbReference type="GeneID" id="42177365"/>
<evidence type="ECO:0000313" key="1">
    <source>
        <dbReference type="EMBL" id="QCD64172.1"/>
    </source>
</evidence>
<dbReference type="Proteomes" id="UP000297053">
    <property type="component" value="Chromosome"/>
</dbReference>
<protein>
    <recommendedName>
        <fullName evidence="3">DUF2064 domain-containing protein</fullName>
    </recommendedName>
</protein>
<name>A0A4D6KAP5_9EURY</name>
<dbReference type="Gene3D" id="3.90.550.10">
    <property type="entry name" value="Spore Coat Polysaccharide Biosynthesis Protein SpsA, Chain A"/>
    <property type="match status" value="1"/>
</dbReference>
<accession>A0A4D6KAP5</accession>
<dbReference type="PANTHER" id="PTHR36529">
    <property type="entry name" value="SLL1095 PROTEIN"/>
    <property type="match status" value="1"/>
</dbReference>
<dbReference type="KEGG" id="halz:E5139_00470"/>
<dbReference type="InterPro" id="IPR018641">
    <property type="entry name" value="Trfase_1_rSAM/seldom-assoc"/>
</dbReference>
<dbReference type="OMA" id="RVYYAGF"/>
<organism evidence="1 2">
    <name type="scientific">Halomicrobium mukohataei</name>
    <dbReference type="NCBI Taxonomy" id="57705"/>
    <lineage>
        <taxon>Archaea</taxon>
        <taxon>Methanobacteriati</taxon>
        <taxon>Methanobacteriota</taxon>
        <taxon>Stenosarchaea group</taxon>
        <taxon>Halobacteria</taxon>
        <taxon>Halobacteriales</taxon>
        <taxon>Haloarculaceae</taxon>
        <taxon>Halomicrobium</taxon>
    </lineage>
</organism>
<dbReference type="PANTHER" id="PTHR36529:SF1">
    <property type="entry name" value="GLYCOSYLTRANSFERASE"/>
    <property type="match status" value="1"/>
</dbReference>
<proteinExistence type="predicted"/>
<gene>
    <name evidence="1" type="ORF">E5139_00470</name>
</gene>
<dbReference type="AlphaFoldDB" id="A0A4D6KAP5"/>
<dbReference type="InterPro" id="IPR029044">
    <property type="entry name" value="Nucleotide-diphossugar_trans"/>
</dbReference>
<evidence type="ECO:0008006" key="3">
    <source>
        <dbReference type="Google" id="ProtNLM"/>
    </source>
</evidence>
<reference evidence="1 2" key="1">
    <citation type="submission" date="2019-04" db="EMBL/GenBank/DDBJ databases">
        <title>Complete genome sequence of Arthrobacter sp. ZXY-2 associated with effective atrazine degradation and salt adaptation.</title>
        <authorList>
            <person name="Zhao X."/>
        </authorList>
    </citation>
    <scope>NUCLEOTIDE SEQUENCE [LARGE SCALE GENOMIC DNA]</scope>
    <source>
        <strain evidence="2">ZP60</strain>
    </source>
</reference>
<dbReference type="EMBL" id="CP039375">
    <property type="protein sequence ID" value="QCD64172.1"/>
    <property type="molecule type" value="Genomic_DNA"/>
</dbReference>
<evidence type="ECO:0000313" key="2">
    <source>
        <dbReference type="Proteomes" id="UP000297053"/>
    </source>
</evidence>
<dbReference type="RefSeq" id="WP_015763585.1">
    <property type="nucleotide sequence ID" value="NZ_CP039375.1"/>
</dbReference>
<sequence length="247" mass="26393">MTTVAVMAEPPESGAVLTDLVEHDRLTPDEASELYAGMFADVCEAIDGSGAELLVNYRADEQVSSEDGTSEREVRSALDGVVDTDEVRFEVQVGSTESARAGNTITHLLEREGVRTAAVVRPTAALLGRQHIDTAAMKLRSNGVVLGPSTAGRVSYAGFAEPIDFEDAFQTPTVETLVQRATDAGLAVDFLQTIPVVERDADLSTVVSLLRARSRADRLVPTRTTAALDEFGFEVVDRDGTATVVRP</sequence>